<organism evidence="8 9">
    <name type="scientific">Caenorhabditis tropicalis</name>
    <dbReference type="NCBI Taxonomy" id="1561998"/>
    <lineage>
        <taxon>Eukaryota</taxon>
        <taxon>Metazoa</taxon>
        <taxon>Ecdysozoa</taxon>
        <taxon>Nematoda</taxon>
        <taxon>Chromadorea</taxon>
        <taxon>Rhabditida</taxon>
        <taxon>Rhabditina</taxon>
        <taxon>Rhabditomorpha</taxon>
        <taxon>Rhabditoidea</taxon>
        <taxon>Rhabditidae</taxon>
        <taxon>Peloderinae</taxon>
        <taxon>Caenorhabditis</taxon>
    </lineage>
</organism>
<comment type="similarity">
    <text evidence="1">Belongs to the protein-tyrosine phosphatase family. Non-receptor class dual specificity subfamily.</text>
</comment>
<dbReference type="InterPro" id="IPR020422">
    <property type="entry name" value="TYR_PHOSPHATASE_DUAL_dom"/>
</dbReference>
<dbReference type="FunFam" id="3.90.190.10:FF:000159">
    <property type="entry name" value="Dual specificity protein phosphatase lip-1"/>
    <property type="match status" value="1"/>
</dbReference>
<dbReference type="PROSITE" id="PS50056">
    <property type="entry name" value="TYR_PHOSPHATASE_2"/>
    <property type="match status" value="1"/>
</dbReference>
<dbReference type="Gene3D" id="3.90.190.10">
    <property type="entry name" value="Protein tyrosine phosphatase superfamily"/>
    <property type="match status" value="1"/>
</dbReference>
<dbReference type="Pfam" id="PF00782">
    <property type="entry name" value="DSPc"/>
    <property type="match status" value="1"/>
</dbReference>
<feature type="domain" description="Tyrosine-protein phosphatase" evidence="6">
    <location>
        <begin position="185"/>
        <end position="328"/>
    </location>
</feature>
<keyword evidence="8" id="KW-1185">Reference proteome</keyword>
<proteinExistence type="inferred from homology"/>
<accession>A0A1I7TIN2</accession>
<dbReference type="GO" id="GO:0008330">
    <property type="term" value="F:protein tyrosine/threonine phosphatase activity"/>
    <property type="evidence" value="ECO:0007669"/>
    <property type="project" value="TreeGrafter"/>
</dbReference>
<dbReference type="GO" id="GO:0005829">
    <property type="term" value="C:cytosol"/>
    <property type="evidence" value="ECO:0007669"/>
    <property type="project" value="TreeGrafter"/>
</dbReference>
<dbReference type="AlphaFoldDB" id="A0A1I7TIN2"/>
<dbReference type="PRINTS" id="PR01764">
    <property type="entry name" value="MAPKPHPHTASE"/>
</dbReference>
<evidence type="ECO:0000256" key="5">
    <source>
        <dbReference type="SAM" id="MobiDB-lite"/>
    </source>
</evidence>
<sequence length="382" mass="42246">MTTHLPSTSQNGEEISAEQFNRMFHERNVIVLDCRSNGDSVKRANRFFCSLRLPALLQRRLMGGSMRLATVPDLKELNNSPDQCPEVLLIPGDTEQDEQLSTALARNLKSNHYRHFVLAEPVENLISQFPTLRDAADENWNTTFQMNSMPGQGGSQQQGSGGPLLNLNQLRLEGEDQGGKQRAEFPVKLTNFLYLGNAETAKNRDVLNKHSISHVINVTSNLPNTFEEDPNMRYLRISADDNASHNLTKFFPEAISFIDDARRNGSACLVHCLAGISRSVTICLAYLMKTEMCTLDSAYEWVQKRNASIAPNFHFMGQLTDYEKMLGLNSNRVGIYPSSAPRSPSCAIEAAAVSQVGGLLTPPPTSCSASPQSSNHSAKSFH</sequence>
<protein>
    <recommendedName>
        <fullName evidence="2">protein-tyrosine-phosphatase</fullName>
        <ecNumber evidence="2">3.1.3.48</ecNumber>
    </recommendedName>
</protein>
<dbReference type="InterPro" id="IPR000387">
    <property type="entry name" value="Tyr_Pase_dom"/>
</dbReference>
<dbReference type="InterPro" id="IPR000340">
    <property type="entry name" value="Dual-sp_phosphatase_cat-dom"/>
</dbReference>
<evidence type="ECO:0000256" key="2">
    <source>
        <dbReference type="ARBA" id="ARBA00013064"/>
    </source>
</evidence>
<dbReference type="PANTHER" id="PTHR10159">
    <property type="entry name" value="DUAL SPECIFICITY PROTEIN PHOSPHATASE"/>
    <property type="match status" value="1"/>
</dbReference>
<dbReference type="WBParaSite" id="Csp11.Scaffold624.g6311.t1">
    <property type="protein sequence ID" value="Csp11.Scaffold624.g6311.t1"/>
    <property type="gene ID" value="Csp11.Scaffold624.g6311"/>
</dbReference>
<dbReference type="Proteomes" id="UP000095282">
    <property type="component" value="Unplaced"/>
</dbReference>
<evidence type="ECO:0000256" key="4">
    <source>
        <dbReference type="ARBA" id="ARBA00022912"/>
    </source>
</evidence>
<dbReference type="CDD" id="cd14566">
    <property type="entry name" value="DSP_MKP_classII"/>
    <property type="match status" value="1"/>
</dbReference>
<dbReference type="EC" id="3.1.3.48" evidence="2"/>
<dbReference type="eggNOG" id="KOG1717">
    <property type="taxonomic scope" value="Eukaryota"/>
</dbReference>
<dbReference type="GO" id="GO:0033550">
    <property type="term" value="F:MAP kinase tyrosine phosphatase activity"/>
    <property type="evidence" value="ECO:0007669"/>
    <property type="project" value="TreeGrafter"/>
</dbReference>
<feature type="compositionally biased region" description="Polar residues" evidence="5">
    <location>
        <begin position="366"/>
        <end position="382"/>
    </location>
</feature>
<dbReference type="PRINTS" id="PR01908">
    <property type="entry name" value="ADSPHPHTASE"/>
</dbReference>
<dbReference type="PROSITE" id="PS50054">
    <property type="entry name" value="TYR_PHOSPHATASE_DUAL"/>
    <property type="match status" value="1"/>
</dbReference>
<dbReference type="PANTHER" id="PTHR10159:SF519">
    <property type="entry name" value="DUAL SPECIFICITY PROTEIN PHOSPHATASE MPK3"/>
    <property type="match status" value="1"/>
</dbReference>
<dbReference type="InterPro" id="IPR029021">
    <property type="entry name" value="Prot-tyrosine_phosphatase-like"/>
</dbReference>
<evidence type="ECO:0000256" key="3">
    <source>
        <dbReference type="ARBA" id="ARBA00022801"/>
    </source>
</evidence>
<keyword evidence="4" id="KW-0904">Protein phosphatase</keyword>
<dbReference type="InterPro" id="IPR008343">
    <property type="entry name" value="MKP"/>
</dbReference>
<dbReference type="SMART" id="SM00195">
    <property type="entry name" value="DSPc"/>
    <property type="match status" value="1"/>
</dbReference>
<name>A0A1I7TIN2_9PELO</name>
<dbReference type="STRING" id="1561998.A0A1I7TIN2"/>
<evidence type="ECO:0000259" key="6">
    <source>
        <dbReference type="PROSITE" id="PS50054"/>
    </source>
</evidence>
<feature type="region of interest" description="Disordered" evidence="5">
    <location>
        <begin position="363"/>
        <end position="382"/>
    </location>
</feature>
<evidence type="ECO:0000313" key="8">
    <source>
        <dbReference type="Proteomes" id="UP000095282"/>
    </source>
</evidence>
<keyword evidence="3" id="KW-0378">Hydrolase</keyword>
<dbReference type="GO" id="GO:0017017">
    <property type="term" value="F:MAP kinase tyrosine/serine/threonine phosphatase activity"/>
    <property type="evidence" value="ECO:0007669"/>
    <property type="project" value="InterPro"/>
</dbReference>
<evidence type="ECO:0000256" key="1">
    <source>
        <dbReference type="ARBA" id="ARBA00008601"/>
    </source>
</evidence>
<feature type="domain" description="Tyrosine specific protein phosphatases" evidence="7">
    <location>
        <begin position="249"/>
        <end position="309"/>
    </location>
</feature>
<evidence type="ECO:0000259" key="7">
    <source>
        <dbReference type="PROSITE" id="PS50056"/>
    </source>
</evidence>
<dbReference type="SUPFAM" id="SSF52799">
    <property type="entry name" value="(Phosphotyrosine protein) phosphatases II"/>
    <property type="match status" value="1"/>
</dbReference>
<dbReference type="GO" id="GO:0043409">
    <property type="term" value="P:negative regulation of MAPK cascade"/>
    <property type="evidence" value="ECO:0007669"/>
    <property type="project" value="TreeGrafter"/>
</dbReference>
<reference evidence="9" key="1">
    <citation type="submission" date="2016-11" db="UniProtKB">
        <authorList>
            <consortium name="WormBaseParasite"/>
        </authorList>
    </citation>
    <scope>IDENTIFICATION</scope>
</reference>
<evidence type="ECO:0000313" key="9">
    <source>
        <dbReference type="WBParaSite" id="Csp11.Scaffold624.g6311.t1"/>
    </source>
</evidence>